<dbReference type="Pfam" id="PF10728">
    <property type="entry name" value="DUF2520"/>
    <property type="match status" value="1"/>
</dbReference>
<dbReference type="Proteomes" id="UP000787472">
    <property type="component" value="Unassembled WGS sequence"/>
</dbReference>
<sequence length="300" mass="32200">MKTLNLVGAGKLGQTLAHLWHAHATFTIQQVITRSLPSAKAACEFIGAGEAVTSVQQMTPANVWLIATPDGNIAKQVQALHKSQLLTPDTVVFHCSGALNSSCLKPQASEVYQVASIHPIHSFATPAESKNSFHGSFCGYEGHPEALATLLPAFEHIGAQLFAIDGEHKTLYHAASVMACNYLVGLMDASLECFEAAGVSRNQAQQLLLPITHQTLDNALTGSPEAALTGPISRGDVDTVRNQLQQLAQLKAHKHSLLAEIYQVMGQQTVRVAEKQQRSAPPQDLAEIKSLLQQSGFDTQ</sequence>
<feature type="domain" description="DUF2520" evidence="3">
    <location>
        <begin position="137"/>
        <end position="269"/>
    </location>
</feature>
<keyword evidence="5" id="KW-1185">Reference proteome</keyword>
<protein>
    <submittedName>
        <fullName evidence="4">DUF2520 domain-containing protein</fullName>
    </submittedName>
</protein>
<dbReference type="InterPro" id="IPR018931">
    <property type="entry name" value="DUF2520"/>
</dbReference>
<organism evidence="4 5">
    <name type="scientific">Pseudomaricurvus hydrocarbonicus</name>
    <dbReference type="NCBI Taxonomy" id="1470433"/>
    <lineage>
        <taxon>Bacteria</taxon>
        <taxon>Pseudomonadati</taxon>
        <taxon>Pseudomonadota</taxon>
        <taxon>Gammaproteobacteria</taxon>
        <taxon>Cellvibrionales</taxon>
        <taxon>Cellvibrionaceae</taxon>
        <taxon>Pseudomaricurvus</taxon>
    </lineage>
</organism>
<evidence type="ECO:0000313" key="4">
    <source>
        <dbReference type="EMBL" id="NHO65601.1"/>
    </source>
</evidence>
<dbReference type="InterPro" id="IPR036291">
    <property type="entry name" value="NAD(P)-bd_dom_sf"/>
</dbReference>
<comment type="caution">
    <text evidence="4">The sequence shown here is derived from an EMBL/GenBank/DDBJ whole genome shotgun (WGS) entry which is preliminary data.</text>
</comment>
<proteinExistence type="predicted"/>
<accession>A0A9E5MH73</accession>
<evidence type="ECO:0000259" key="3">
    <source>
        <dbReference type="Pfam" id="PF10728"/>
    </source>
</evidence>
<name>A0A9E5MH73_9GAMM</name>
<dbReference type="InterPro" id="IPR008927">
    <property type="entry name" value="6-PGluconate_DH-like_C_sf"/>
</dbReference>
<reference evidence="4" key="1">
    <citation type="submission" date="2020-03" db="EMBL/GenBank/DDBJ databases">
        <authorList>
            <person name="Guo F."/>
        </authorList>
    </citation>
    <scope>NUCLEOTIDE SEQUENCE</scope>
    <source>
        <strain evidence="4">JCM 30134</strain>
    </source>
</reference>
<dbReference type="Pfam" id="PF10727">
    <property type="entry name" value="Rossmann-like"/>
    <property type="match status" value="1"/>
</dbReference>
<dbReference type="Gene3D" id="3.40.50.720">
    <property type="entry name" value="NAD(P)-binding Rossmann-like Domain"/>
    <property type="match status" value="1"/>
</dbReference>
<dbReference type="PANTHER" id="PTHR40459:SF1">
    <property type="entry name" value="CONSERVED HYPOTHETICAL ALANINE AND LEUCINE RICH PROTEIN"/>
    <property type="match status" value="1"/>
</dbReference>
<keyword evidence="1" id="KW-0560">Oxidoreductase</keyword>
<dbReference type="EMBL" id="JAAONZ010000004">
    <property type="protein sequence ID" value="NHO65601.1"/>
    <property type="molecule type" value="Genomic_DNA"/>
</dbReference>
<dbReference type="InterPro" id="IPR019665">
    <property type="entry name" value="OxRdtase/DH_put_Rossmann_dom"/>
</dbReference>
<evidence type="ECO:0000313" key="5">
    <source>
        <dbReference type="Proteomes" id="UP000787472"/>
    </source>
</evidence>
<dbReference type="InterPro" id="IPR037108">
    <property type="entry name" value="TM1727-like_C_sf"/>
</dbReference>
<dbReference type="AlphaFoldDB" id="A0A9E5MH73"/>
<feature type="domain" description="Putative oxidoreductase/dehydrogenase Rossmann-like" evidence="2">
    <location>
        <begin position="6"/>
        <end position="119"/>
    </location>
</feature>
<evidence type="ECO:0000259" key="2">
    <source>
        <dbReference type="Pfam" id="PF10727"/>
    </source>
</evidence>
<dbReference type="SUPFAM" id="SSF51735">
    <property type="entry name" value="NAD(P)-binding Rossmann-fold domains"/>
    <property type="match status" value="1"/>
</dbReference>
<dbReference type="Gene3D" id="1.10.1040.20">
    <property type="entry name" value="ProC-like, C-terminal domain"/>
    <property type="match status" value="1"/>
</dbReference>
<dbReference type="SUPFAM" id="SSF48179">
    <property type="entry name" value="6-phosphogluconate dehydrogenase C-terminal domain-like"/>
    <property type="match status" value="1"/>
</dbReference>
<dbReference type="GO" id="GO:0016491">
    <property type="term" value="F:oxidoreductase activity"/>
    <property type="evidence" value="ECO:0007669"/>
    <property type="project" value="UniProtKB-KW"/>
</dbReference>
<evidence type="ECO:0000256" key="1">
    <source>
        <dbReference type="ARBA" id="ARBA00023002"/>
    </source>
</evidence>
<gene>
    <name evidence="4" type="ORF">G8770_08620</name>
</gene>
<dbReference type="PANTHER" id="PTHR40459">
    <property type="entry name" value="CONSERVED HYPOTHETICAL ALANINE AND LEUCINE RICH PROTEIN"/>
    <property type="match status" value="1"/>
</dbReference>
<dbReference type="RefSeq" id="WP_167184762.1">
    <property type="nucleotide sequence ID" value="NZ_JAAONZ010000004.1"/>
</dbReference>